<dbReference type="PIRSF" id="PIRSF037004">
    <property type="entry name" value="UCP037004"/>
    <property type="match status" value="1"/>
</dbReference>
<evidence type="ECO:0000259" key="1">
    <source>
        <dbReference type="Pfam" id="PF08349"/>
    </source>
</evidence>
<dbReference type="PANTHER" id="PTHR30087:SF0">
    <property type="entry name" value="INNER MEMBRANE PROTEIN"/>
    <property type="match status" value="1"/>
</dbReference>
<dbReference type="InterPro" id="IPR013560">
    <property type="entry name" value="DUF1722"/>
</dbReference>
<dbReference type="EMBL" id="MFFM01000034">
    <property type="protein sequence ID" value="OGF11982.1"/>
    <property type="molecule type" value="Genomic_DNA"/>
</dbReference>
<proteinExistence type="predicted"/>
<reference evidence="2 3" key="1">
    <citation type="journal article" date="2016" name="Nat. Commun.">
        <title>Thousands of microbial genomes shed light on interconnected biogeochemical processes in an aquifer system.</title>
        <authorList>
            <person name="Anantharaman K."/>
            <person name="Brown C.T."/>
            <person name="Hug L.A."/>
            <person name="Sharon I."/>
            <person name="Castelle C.J."/>
            <person name="Probst A.J."/>
            <person name="Thomas B.C."/>
            <person name="Singh A."/>
            <person name="Wilkins M.J."/>
            <person name="Karaoz U."/>
            <person name="Brodie E.L."/>
            <person name="Williams K.H."/>
            <person name="Hubbard S.S."/>
            <person name="Banfield J.F."/>
        </authorList>
    </citation>
    <scope>NUCLEOTIDE SEQUENCE [LARGE SCALE GENOMIC DNA]</scope>
</reference>
<protein>
    <submittedName>
        <fullName evidence="2">Cytoplasmic protein</fullName>
    </submittedName>
</protein>
<dbReference type="Proteomes" id="UP000177230">
    <property type="component" value="Unassembled WGS sequence"/>
</dbReference>
<dbReference type="AlphaFoldDB" id="A0A1F5RC50"/>
<sequence length="322" mass="36367">MKRPNKPIVVVSKCLTFAACRYNGLMVGSETVEALKKHLDFIPVCPEVEIGLGIPRQPIRVIDGKGETRLVQPSSGLDVTKKMLDFSREYLTNLKEVDGFLLKSRSPSCGIKDVKFYAGPGHPAPLGKAQGFFGKAVLDRFPEAAVEDEARLENFSIREHFFTKLFALADLRRTAASGEMKELVGFHSRNKYLLMAYSQAKLKVLGRIVANHDHESFSELVENYRAEFSAALSHAPKHTSHINALMHTLGYFSDKISSGEKQYFLESLQSYRNGKLPLSVPQSLIRSWIVRFNEEYLKEQTFFRPFPEDLVEITDSGKGRKY</sequence>
<gene>
    <name evidence="2" type="ORF">A2024_03065</name>
</gene>
<comment type="caution">
    <text evidence="2">The sequence shown here is derived from an EMBL/GenBank/DDBJ whole genome shotgun (WGS) entry which is preliminary data.</text>
</comment>
<dbReference type="Pfam" id="PF04463">
    <property type="entry name" value="2-thiour_desulf"/>
    <property type="match status" value="1"/>
</dbReference>
<feature type="domain" description="DUF1722" evidence="1">
    <location>
        <begin position="191"/>
        <end position="307"/>
    </location>
</feature>
<evidence type="ECO:0000313" key="3">
    <source>
        <dbReference type="Proteomes" id="UP000177230"/>
    </source>
</evidence>
<organism evidence="2 3">
    <name type="scientific">Candidatus Edwardsbacteria bacterium GWF2_54_11</name>
    <dbReference type="NCBI Taxonomy" id="1817851"/>
    <lineage>
        <taxon>Bacteria</taxon>
        <taxon>Candidatus Edwardsiibacteriota</taxon>
    </lineage>
</organism>
<dbReference type="Pfam" id="PF08349">
    <property type="entry name" value="DUF1722"/>
    <property type="match status" value="1"/>
</dbReference>
<name>A0A1F5RC50_9BACT</name>
<evidence type="ECO:0000313" key="2">
    <source>
        <dbReference type="EMBL" id="OGF11982.1"/>
    </source>
</evidence>
<dbReference type="PANTHER" id="PTHR30087">
    <property type="entry name" value="INNER MEMBRANE PROTEIN"/>
    <property type="match status" value="1"/>
</dbReference>
<accession>A0A1F5RC50</accession>
<dbReference type="InterPro" id="IPR007553">
    <property type="entry name" value="2-thiour_desulf"/>
</dbReference>
<dbReference type="InterPro" id="IPR017087">
    <property type="entry name" value="UCP037004"/>
</dbReference>